<gene>
    <name evidence="1" type="ORF">PCANC_25106</name>
</gene>
<dbReference type="EMBL" id="PGCJ01000444">
    <property type="protein sequence ID" value="PLW28453.1"/>
    <property type="molecule type" value="Genomic_DNA"/>
</dbReference>
<reference evidence="1 2" key="1">
    <citation type="submission" date="2017-11" db="EMBL/GenBank/DDBJ databases">
        <title>De novo assembly and phasing of dikaryotic genomes from two isolates of Puccinia coronata f. sp. avenae, the causal agent of oat crown rust.</title>
        <authorList>
            <person name="Miller M.E."/>
            <person name="Zhang Y."/>
            <person name="Omidvar V."/>
            <person name="Sperschneider J."/>
            <person name="Schwessinger B."/>
            <person name="Raley C."/>
            <person name="Palmer J.M."/>
            <person name="Garnica D."/>
            <person name="Upadhyaya N."/>
            <person name="Rathjen J."/>
            <person name="Taylor J.M."/>
            <person name="Park R.F."/>
            <person name="Dodds P.N."/>
            <person name="Hirsch C.D."/>
            <person name="Kianian S.F."/>
            <person name="Figueroa M."/>
        </authorList>
    </citation>
    <scope>NUCLEOTIDE SEQUENCE [LARGE SCALE GENOMIC DNA]</scope>
    <source>
        <strain evidence="1">12NC29</strain>
    </source>
</reference>
<comment type="caution">
    <text evidence="1">The sequence shown here is derived from an EMBL/GenBank/DDBJ whole genome shotgun (WGS) entry which is preliminary data.</text>
</comment>
<dbReference type="AlphaFoldDB" id="A0A2N5TSG8"/>
<name>A0A2N5TSG8_9BASI</name>
<sequence length="117" mass="13557">MAMEDIYLLNLSQPQPAIRRDRYHMSTMKSINRIATLLYLKNLPQHPRKDDNDVTPSARRLRSARANKIRTEESPVVYHFTHPFTIRVLNSGLARKSSTSLILTVNYLKNASRYVTT</sequence>
<accession>A0A2N5TSG8</accession>
<dbReference type="Proteomes" id="UP000235388">
    <property type="component" value="Unassembled WGS sequence"/>
</dbReference>
<organism evidence="1 2">
    <name type="scientific">Puccinia coronata f. sp. avenae</name>
    <dbReference type="NCBI Taxonomy" id="200324"/>
    <lineage>
        <taxon>Eukaryota</taxon>
        <taxon>Fungi</taxon>
        <taxon>Dikarya</taxon>
        <taxon>Basidiomycota</taxon>
        <taxon>Pucciniomycotina</taxon>
        <taxon>Pucciniomycetes</taxon>
        <taxon>Pucciniales</taxon>
        <taxon>Pucciniaceae</taxon>
        <taxon>Puccinia</taxon>
    </lineage>
</organism>
<protein>
    <submittedName>
        <fullName evidence="1">Uncharacterized protein</fullName>
    </submittedName>
</protein>
<evidence type="ECO:0000313" key="2">
    <source>
        <dbReference type="Proteomes" id="UP000235388"/>
    </source>
</evidence>
<proteinExistence type="predicted"/>
<keyword evidence="2" id="KW-1185">Reference proteome</keyword>
<evidence type="ECO:0000313" key="1">
    <source>
        <dbReference type="EMBL" id="PLW28453.1"/>
    </source>
</evidence>